<dbReference type="EMBL" id="JAUSYA010000001">
    <property type="protein sequence ID" value="MDQ0685382.1"/>
    <property type="molecule type" value="Genomic_DNA"/>
</dbReference>
<reference evidence="2 3" key="1">
    <citation type="submission" date="2023-07" db="EMBL/GenBank/DDBJ databases">
        <title>Comparative genomics of wheat-associated soil bacteria to identify genetic determinants of phenazine resistance.</title>
        <authorList>
            <person name="Mouncey N."/>
        </authorList>
    </citation>
    <scope>NUCLEOTIDE SEQUENCE [LARGE SCALE GENOMIC DNA]</scope>
    <source>
        <strain evidence="2 3">W4I19-2</strain>
    </source>
</reference>
<feature type="region of interest" description="Disordered" evidence="1">
    <location>
        <begin position="54"/>
        <end position="123"/>
    </location>
</feature>
<evidence type="ECO:0008006" key="4">
    <source>
        <dbReference type="Google" id="ProtNLM"/>
    </source>
</evidence>
<name>A0ABU0Q3Y7_STRAH</name>
<comment type="caution">
    <text evidence="2">The sequence shown here is derived from an EMBL/GenBank/DDBJ whole genome shotgun (WGS) entry which is preliminary data.</text>
</comment>
<evidence type="ECO:0000256" key="1">
    <source>
        <dbReference type="SAM" id="MobiDB-lite"/>
    </source>
</evidence>
<proteinExistence type="predicted"/>
<dbReference type="RefSeq" id="WP_307045040.1">
    <property type="nucleotide sequence ID" value="NZ_JAUSYA010000001.1"/>
</dbReference>
<gene>
    <name evidence="2" type="ORF">QFZ56_004345</name>
</gene>
<keyword evidence="3" id="KW-1185">Reference proteome</keyword>
<accession>A0ABU0Q3Y7</accession>
<evidence type="ECO:0000313" key="3">
    <source>
        <dbReference type="Proteomes" id="UP001243364"/>
    </source>
</evidence>
<protein>
    <recommendedName>
        <fullName evidence="4">Acyl-CoA carboxylase subunit epsilon</fullName>
    </recommendedName>
</protein>
<dbReference type="Proteomes" id="UP001243364">
    <property type="component" value="Unassembled WGS sequence"/>
</dbReference>
<organism evidence="2 3">
    <name type="scientific">Streptomyces achromogenes</name>
    <dbReference type="NCBI Taxonomy" id="67255"/>
    <lineage>
        <taxon>Bacteria</taxon>
        <taxon>Bacillati</taxon>
        <taxon>Actinomycetota</taxon>
        <taxon>Actinomycetes</taxon>
        <taxon>Kitasatosporales</taxon>
        <taxon>Streptomycetaceae</taxon>
        <taxon>Streptomyces</taxon>
    </lineage>
</organism>
<feature type="compositionally biased region" description="Low complexity" evidence="1">
    <location>
        <begin position="113"/>
        <end position="123"/>
    </location>
</feature>
<sequence>MTRDPLFTIRSGRPTEQEIAALTVALLTRLHRSAADPSAVADWAQRLTPDVPAVAGLADWPGPDRPATTVWGRRSGAGARPAVSGWGDPSGADAPPETGWGSRPGTEPPGTEPPGTAGWPELP</sequence>
<evidence type="ECO:0000313" key="2">
    <source>
        <dbReference type="EMBL" id="MDQ0685382.1"/>
    </source>
</evidence>